<keyword evidence="1" id="KW-0677">Repeat</keyword>
<dbReference type="SUPFAM" id="SSF49265">
    <property type="entry name" value="Fibronectin type III"/>
    <property type="match status" value="1"/>
</dbReference>
<dbReference type="PROSITE" id="PS50012">
    <property type="entry name" value="RCC1_3"/>
    <property type="match status" value="6"/>
</dbReference>
<dbReference type="OrthoDB" id="70521at2759"/>
<dbReference type="CDD" id="cd11709">
    <property type="entry name" value="SPRY"/>
    <property type="match status" value="1"/>
</dbReference>
<feature type="region of interest" description="Disordered" evidence="6">
    <location>
        <begin position="946"/>
        <end position="972"/>
    </location>
</feature>
<feature type="domain" description="UBA" evidence="7">
    <location>
        <begin position="2558"/>
        <end position="2606"/>
    </location>
</feature>
<evidence type="ECO:0000256" key="3">
    <source>
        <dbReference type="ARBA" id="ARBA00023054"/>
    </source>
</evidence>
<dbReference type="InterPro" id="IPR009060">
    <property type="entry name" value="UBA-like_sf"/>
</dbReference>
<dbReference type="InterPro" id="IPR003877">
    <property type="entry name" value="SPRY_dom"/>
</dbReference>
<dbReference type="Gene3D" id="2.60.120.200">
    <property type="match status" value="1"/>
</dbReference>
<feature type="region of interest" description="Disordered" evidence="6">
    <location>
        <begin position="3094"/>
        <end position="3129"/>
    </location>
</feature>
<protein>
    <recommendedName>
        <fullName evidence="12">HECT domain-containing protein</fullName>
    </recommendedName>
</protein>
<dbReference type="eggNOG" id="KOG4367">
    <property type="taxonomic scope" value="Eukaryota"/>
</dbReference>
<dbReference type="Gene3D" id="2.60.40.10">
    <property type="entry name" value="Immunoglobulins"/>
    <property type="match status" value="1"/>
</dbReference>
<feature type="domain" description="HECT" evidence="9">
    <location>
        <begin position="3631"/>
        <end position="4004"/>
    </location>
</feature>
<dbReference type="InterPro" id="IPR036116">
    <property type="entry name" value="FN3_sf"/>
</dbReference>
<feature type="repeat" description="RCC1" evidence="5">
    <location>
        <begin position="798"/>
        <end position="849"/>
    </location>
</feature>
<dbReference type="InterPro" id="IPR003961">
    <property type="entry name" value="FN3_dom"/>
</dbReference>
<dbReference type="Gene3D" id="1.10.8.10">
    <property type="entry name" value="DNA helicase RuvA subunit, C-terminal domain"/>
    <property type="match status" value="1"/>
</dbReference>
<dbReference type="eggNOG" id="KOG1426">
    <property type="taxonomic scope" value="Eukaryota"/>
</dbReference>
<dbReference type="PROSITE" id="PS00626">
    <property type="entry name" value="RCC1_2"/>
    <property type="match status" value="2"/>
</dbReference>
<evidence type="ECO:0000259" key="7">
    <source>
        <dbReference type="PROSITE" id="PS50030"/>
    </source>
</evidence>
<dbReference type="PROSITE" id="PS50237">
    <property type="entry name" value="HECT"/>
    <property type="match status" value="1"/>
</dbReference>
<dbReference type="PANTHER" id="PTHR46654">
    <property type="entry name" value="E3 UBIQUITIN-PROTEIN LIGASE HECTD3"/>
    <property type="match status" value="1"/>
</dbReference>
<evidence type="ECO:0000256" key="6">
    <source>
        <dbReference type="SAM" id="MobiDB-lite"/>
    </source>
</evidence>
<feature type="domain" description="Fibronectin type-III" evidence="10">
    <location>
        <begin position="3017"/>
        <end position="3120"/>
    </location>
</feature>
<dbReference type="PRINTS" id="PR00633">
    <property type="entry name" value="RCCNDNSATION"/>
</dbReference>
<feature type="compositionally biased region" description="Polar residues" evidence="6">
    <location>
        <begin position="959"/>
        <end position="972"/>
    </location>
</feature>
<dbReference type="SUPFAM" id="SSF56204">
    <property type="entry name" value="Hect, E3 ligase catalytic domain"/>
    <property type="match status" value="1"/>
</dbReference>
<evidence type="ECO:0000259" key="8">
    <source>
        <dbReference type="PROSITE" id="PS50188"/>
    </source>
</evidence>
<dbReference type="Pfam" id="PF13385">
    <property type="entry name" value="Laminin_G_3"/>
    <property type="match status" value="1"/>
</dbReference>
<feature type="repeat" description="RCC1" evidence="5">
    <location>
        <begin position="687"/>
        <end position="740"/>
    </location>
</feature>
<dbReference type="VEuPathDB" id="FungiDB:H310_10840"/>
<feature type="region of interest" description="Disordered" evidence="6">
    <location>
        <begin position="1"/>
        <end position="22"/>
    </location>
</feature>
<dbReference type="InterPro" id="IPR015940">
    <property type="entry name" value="UBA"/>
</dbReference>
<dbReference type="Gene3D" id="2.60.120.920">
    <property type="match status" value="1"/>
</dbReference>
<organism evidence="11">
    <name type="scientific">Aphanomyces invadans</name>
    <dbReference type="NCBI Taxonomy" id="157072"/>
    <lineage>
        <taxon>Eukaryota</taxon>
        <taxon>Sar</taxon>
        <taxon>Stramenopiles</taxon>
        <taxon>Oomycota</taxon>
        <taxon>Saprolegniomycetes</taxon>
        <taxon>Saprolegniales</taxon>
        <taxon>Verrucalvaceae</taxon>
        <taxon>Aphanomyces</taxon>
    </lineage>
</organism>
<dbReference type="InterPro" id="IPR013783">
    <property type="entry name" value="Ig-like_fold"/>
</dbReference>
<dbReference type="STRING" id="157072.A0A024TP45"/>
<dbReference type="InterPro" id="IPR042469">
    <property type="entry name" value="HECTD3"/>
</dbReference>
<feature type="compositionally biased region" description="Low complexity" evidence="6">
    <location>
        <begin position="3110"/>
        <end position="3121"/>
    </location>
</feature>
<keyword evidence="3" id="KW-0175">Coiled coil</keyword>
<dbReference type="Gene3D" id="3.90.1750.10">
    <property type="entry name" value="Hect, E3 ligase catalytic domains"/>
    <property type="match status" value="1"/>
</dbReference>
<dbReference type="InterPro" id="IPR001870">
    <property type="entry name" value="B30.2/SPRY"/>
</dbReference>
<evidence type="ECO:0008006" key="12">
    <source>
        <dbReference type="Google" id="ProtNLM"/>
    </source>
</evidence>
<dbReference type="Gene3D" id="3.30.2160.10">
    <property type="entry name" value="Hect, E3 ligase catalytic domain"/>
    <property type="match status" value="1"/>
</dbReference>
<dbReference type="SUPFAM" id="SSF50985">
    <property type="entry name" value="RCC1/BLIP-II"/>
    <property type="match status" value="1"/>
</dbReference>
<feature type="repeat" description="RCC1" evidence="5">
    <location>
        <begin position="741"/>
        <end position="797"/>
    </location>
</feature>
<evidence type="ECO:0000256" key="1">
    <source>
        <dbReference type="ARBA" id="ARBA00022737"/>
    </source>
</evidence>
<feature type="compositionally biased region" description="Basic and acidic residues" evidence="6">
    <location>
        <begin position="3097"/>
        <end position="3106"/>
    </location>
</feature>
<feature type="region of interest" description="Disordered" evidence="6">
    <location>
        <begin position="305"/>
        <end position="396"/>
    </location>
</feature>
<proteinExistence type="predicted"/>
<dbReference type="InterPro" id="IPR013320">
    <property type="entry name" value="ConA-like_dom_sf"/>
</dbReference>
<dbReference type="GO" id="GO:0004842">
    <property type="term" value="F:ubiquitin-protein transferase activity"/>
    <property type="evidence" value="ECO:0007669"/>
    <property type="project" value="InterPro"/>
</dbReference>
<dbReference type="InterPro" id="IPR000408">
    <property type="entry name" value="Reg_chr_condens"/>
</dbReference>
<dbReference type="SMART" id="SM00449">
    <property type="entry name" value="SPRY"/>
    <property type="match status" value="1"/>
</dbReference>
<name>A0A024TP45_9STRA</name>
<dbReference type="SMART" id="SM00119">
    <property type="entry name" value="HECTc"/>
    <property type="match status" value="1"/>
</dbReference>
<feature type="repeat" description="RCC1" evidence="5">
    <location>
        <begin position="635"/>
        <end position="686"/>
    </location>
</feature>
<dbReference type="EMBL" id="KI913979">
    <property type="protein sequence ID" value="ETV95784.1"/>
    <property type="molecule type" value="Genomic_DNA"/>
</dbReference>
<feature type="region of interest" description="Disordered" evidence="6">
    <location>
        <begin position="850"/>
        <end position="873"/>
    </location>
</feature>
<dbReference type="Gene3D" id="2.130.10.30">
    <property type="entry name" value="Regulator of chromosome condensation 1/beta-lactamase-inhibitor protein II"/>
    <property type="match status" value="2"/>
</dbReference>
<dbReference type="Pfam" id="PF00622">
    <property type="entry name" value="SPRY"/>
    <property type="match status" value="1"/>
</dbReference>
<dbReference type="InterPro" id="IPR035983">
    <property type="entry name" value="Hect_E3_ubiquitin_ligase"/>
</dbReference>
<dbReference type="InterPro" id="IPR009091">
    <property type="entry name" value="RCC1/BLIP-II"/>
</dbReference>
<dbReference type="GeneID" id="20087890"/>
<feature type="compositionally biased region" description="Acidic residues" evidence="6">
    <location>
        <begin position="2539"/>
        <end position="2565"/>
    </location>
</feature>
<dbReference type="SUPFAM" id="SSF46934">
    <property type="entry name" value="UBA-like"/>
    <property type="match status" value="1"/>
</dbReference>
<dbReference type="InterPro" id="IPR043136">
    <property type="entry name" value="B30.2/SPRY_sf"/>
</dbReference>
<dbReference type="Pfam" id="PF00632">
    <property type="entry name" value="HECT"/>
    <property type="match status" value="1"/>
</dbReference>
<dbReference type="CDD" id="cd00063">
    <property type="entry name" value="FN3"/>
    <property type="match status" value="1"/>
</dbReference>
<dbReference type="PROSITE" id="PS50853">
    <property type="entry name" value="FN3"/>
    <property type="match status" value="1"/>
</dbReference>
<feature type="domain" description="B30.2/SPRY" evidence="8">
    <location>
        <begin position="3112"/>
        <end position="3290"/>
    </location>
</feature>
<dbReference type="SMART" id="SM00060">
    <property type="entry name" value="FN3"/>
    <property type="match status" value="1"/>
</dbReference>
<dbReference type="PROSITE" id="PS50188">
    <property type="entry name" value="B302_SPRY"/>
    <property type="match status" value="1"/>
</dbReference>
<dbReference type="Gene3D" id="3.30.2410.10">
    <property type="entry name" value="Hect, E3 ligase catalytic domain"/>
    <property type="match status" value="1"/>
</dbReference>
<feature type="repeat" description="RCC1" evidence="5">
    <location>
        <begin position="577"/>
        <end position="628"/>
    </location>
</feature>
<dbReference type="SUPFAM" id="SSF49899">
    <property type="entry name" value="Concanavalin A-like lectins/glucanases"/>
    <property type="match status" value="2"/>
</dbReference>
<evidence type="ECO:0000256" key="4">
    <source>
        <dbReference type="PROSITE-ProRule" id="PRU00104"/>
    </source>
</evidence>
<dbReference type="InterPro" id="IPR058923">
    <property type="entry name" value="RCC1-like_dom"/>
</dbReference>
<feature type="active site" description="Glycyl thioester intermediate" evidence="4">
    <location>
        <position position="3968"/>
    </location>
</feature>
<dbReference type="PANTHER" id="PTHR46654:SF1">
    <property type="entry name" value="E3 UBIQUITIN-PROTEIN LIGASE HECTD3"/>
    <property type="match status" value="1"/>
</dbReference>
<evidence type="ECO:0000256" key="5">
    <source>
        <dbReference type="PROSITE-ProRule" id="PRU00235"/>
    </source>
</evidence>
<feature type="compositionally biased region" description="Basic and acidic residues" evidence="6">
    <location>
        <begin position="2511"/>
        <end position="2530"/>
    </location>
</feature>
<evidence type="ECO:0000313" key="11">
    <source>
        <dbReference type="EMBL" id="ETV95784.1"/>
    </source>
</evidence>
<feature type="region of interest" description="Disordered" evidence="6">
    <location>
        <begin position="894"/>
        <end position="919"/>
    </location>
</feature>
<feature type="repeat" description="RCC1" evidence="5">
    <location>
        <begin position="467"/>
        <end position="518"/>
    </location>
</feature>
<reference evidence="11" key="1">
    <citation type="submission" date="2013-12" db="EMBL/GenBank/DDBJ databases">
        <title>The Genome Sequence of Aphanomyces invadans NJM9701.</title>
        <authorList>
            <consortium name="The Broad Institute Genomics Platform"/>
            <person name="Russ C."/>
            <person name="Tyler B."/>
            <person name="van West P."/>
            <person name="Dieguez-Uribeondo J."/>
            <person name="Young S.K."/>
            <person name="Zeng Q."/>
            <person name="Gargeya S."/>
            <person name="Fitzgerald M."/>
            <person name="Abouelleil A."/>
            <person name="Alvarado L."/>
            <person name="Chapman S.B."/>
            <person name="Gainer-Dewar J."/>
            <person name="Goldberg J."/>
            <person name="Griggs A."/>
            <person name="Gujja S."/>
            <person name="Hansen M."/>
            <person name="Howarth C."/>
            <person name="Imamovic A."/>
            <person name="Ireland A."/>
            <person name="Larimer J."/>
            <person name="McCowan C."/>
            <person name="Murphy C."/>
            <person name="Pearson M."/>
            <person name="Poon T.W."/>
            <person name="Priest M."/>
            <person name="Roberts A."/>
            <person name="Saif S."/>
            <person name="Shea T."/>
            <person name="Sykes S."/>
            <person name="Wortman J."/>
            <person name="Nusbaum C."/>
            <person name="Birren B."/>
        </authorList>
    </citation>
    <scope>NUCLEOTIDE SEQUENCE [LARGE SCALE GENOMIC DNA]</scope>
    <source>
        <strain evidence="11">NJM9701</strain>
    </source>
</reference>
<evidence type="ECO:0000256" key="2">
    <source>
        <dbReference type="ARBA" id="ARBA00022786"/>
    </source>
</evidence>
<dbReference type="PROSITE" id="PS50030">
    <property type="entry name" value="UBA"/>
    <property type="match status" value="1"/>
</dbReference>
<dbReference type="InterPro" id="IPR000569">
    <property type="entry name" value="HECT_dom"/>
</dbReference>
<feature type="region of interest" description="Disordered" evidence="6">
    <location>
        <begin position="2511"/>
        <end position="2568"/>
    </location>
</feature>
<evidence type="ECO:0000259" key="10">
    <source>
        <dbReference type="PROSITE" id="PS50853"/>
    </source>
</evidence>
<dbReference type="Pfam" id="PF25390">
    <property type="entry name" value="WD40_RLD"/>
    <property type="match status" value="1"/>
</dbReference>
<evidence type="ECO:0000259" key="9">
    <source>
        <dbReference type="PROSITE" id="PS50237"/>
    </source>
</evidence>
<keyword evidence="2 4" id="KW-0833">Ubl conjugation pathway</keyword>
<sequence>MGAGNSHEACGRPPPLPRRLDGRWGRISMEQLFDDAFLAKQARRTAFLTLQPTASASTQRRLLLQTSDFQDPLRPSTTIQATSFAAGNDDDTDEVTSVLAETIMALVNHDSTGLARYSIHRLRDSLVRHCDVSDPFANKVNLQLYLLHGMHAALTARARVPPSSTSPLPADKSGFPASLLSSHEAALGVHVFLHLVHSVLGAATDHDRLDVRQEFLADLVPLLQQLDPLSLAPTTVSNLSMAAAMPKGVHAVPDVVDTLQEFLLDFCDDGSGGDVAMNALLRLAVARGAASTLLQAVQVLLGATSSSPSTRLGQDVAGDLESPAKPAAPRPYGAKHPPTPTAKQGGGSVLLNRGDPPGEDVVVLLKKKPKPPSSSSTAVATTSSASMPPLHHHHQHPVIHPFAPNKNNCDSSKASAPVRPAMPATRHFPAVDIRPVVVALSAVPDASSPHDVEWTRACDDDDDDEEREVWSCGQNSYGELSHGDTAPRKSFDRVEALQGKSIVHVCAGNEHTVALAADGSVYTCGYNDNGQCGHGVTTRLPTMTEVAKWPDASFERHVGQIHAYNGCEHTVVVAHDGSVASFGYNYRGQLGHGTTTSESLPKRIRGLDTRRVTMVSCSYYHTILSCAATTGGHLTEVYSFGRNDYGQLGHSDTLDRRVPTLVESLSNIPLVALACGQYHSVVATTANAVLAFGKNDYGQLGLEALDNQVVPAAVGADLWGHEAIVDVRCGYYHSIVLCRGGRVYGFGRNDYGQLGVGDAGVHMNQRIATPTVLTDLEGKEIVRIACGCYHTVAVAESGMLYVFGRNNHGQLGTGDTTERLTPCAVDTFVGKRVAVVAAGFYHTVVLTGGKDLDDTPPPLPPDSTAVKAARDQDDSMWTSQAMLDVLTRKKRTMQRKTLSLDPTVDDEDDDQAVAPPQPSNSVDAAVCVLAHLDRLCRPFIPSKGSYPVLRPDKPKRSSPDQSVSKSTPSTTPIVRVESGYRPYCVDMQSATFDSLSYILDHFFQPPAPSSKTTAADAAHDSHVYVVLAALRLVQANVAHLLKSGVGAAIVMSSATPSELGGPLHPLDGPLKRLHRMLVEWINEPRWLQADTDYHTVRNVVEREAVEALLLGLELFYPCPASQMHLIVSMLKADAVGGASPPSPIPCPTCHTHDIVVPKPRKVIVEPLLRRMADDNLLVHFLRQPMNDTNHNAVTAKGLMSMLLEKIAATTDDLLVGKALQLDVPALRPYVVLLNAMQKQLASWAGDATTWHVHVVEPSGGCQQPPLVQHDDDLPLSWRWFLDYAAAVFDHAADNLHATAPLTADDGFLDGSLNVLEASIVGSIVPSLATTLLLFHHVAPFARTLLPNVQQVLRLVDGLNSYIPAAKLANANLLRTNDTADSSVATPWHVTLERLLVQLASEMAATLVVGDPLHECPTTAGLPKSSTVDAVSRWRQLLRGGLEAQTLSTCRVVPHATARSLASTEATCASSLLPLPPRSPVPSHVAPLTAANFVALCSWVRSVYASQDASYRFVIKTSRGNVDEIEQAVYRAILKHTGHDGDAGLWAAAAAAGSTAKRSPPQILVAPWALVADCTRTLAMLKNTWQNQHSADDDSGTAVDRGARFRHEVLKRCAFLLDVVAAPPENSAAWTPDDLGGVALPSDPLPEPSHMPHAVWQRRAKAVRQAIATGCSIPFVARCPPSTWKRFRMLFHVTVRWRRIVATARHQSCPAWLGQIVSFVLDTSDSVDVDDLRRELVRRCRRANSRALGLHTFGDLITFTSHMRAMHTPVLNRLGTALRQRLDGRVLHGLDGVGAFYSGRVLAAFATMLSTVASMVSACDGTHGPRMLAALQCWGFVVEPELYAVVDDIQIVSVLKQMVVLAKNEDNVDERDVAVRGATWAAFRYLVSSGSAQHANASTVLVPRQPQWKRVLDALYAALLWSTNAILHDTTRPPSEASSSLVLRTTRTFAALDRSTVVPVTLSSAFTVQFWLNITKPPDPGARGMVVTMGSHPKEWVPYCSIGDGSHRNSGATEVELEVGLRQHSFQECVQHVVACQRWLAVAIVYDATALHLFVNGEVVCVKSISSLHLVDAPTPATLTMGKPSLQLDTAWPCTGFDGCLAHLHVHQDARTPVDIAADFAHGPPNALMDRCCYQLGIVSLLLAHSSEGVAELTSPKWLDVCFSLLEAASTSISFRIQQLVLRLLKRLLPYVDPAATPRFGSNKDIPLIPYWMQRIGRSVVAVATSTSSSVAATTAHSSQQGHVALELSHVVMHLATVPTWMATIQAALEAGLESAMAYQRSELTSIDAVASAVGAFYVLGGFVEPLRVGAIVELTQCKDIGTIVSYRAPFAQLVLHKPHKVLPCQTYDEWVEAVHTRSSAPDEFGKTVRLNTDELAVSWREHPLMSASSWALLLQTTVALLHGPTDKVETHEVLKPSAPSLGFIQSSALNALVHGLRQQPWSATNAPSGVWNHPDFLPRLLALATQSDKSTQFCSLGEIEQKVAMVRRRLYELESSNAPCVALPEGSGDDVTCHDGDHDGSDATARKDAIRPCSSGHDDDPDEDDENEDDDQDDDDDEDDEDEGEEARAEFVEELSLMGFPEDWCVMALKHTDNDMMSASAWIVDNLEYLNTLQAAKDKEDNSKEVLFNDEEDDCDDGYDGSGGVCAPATMTPSMALVSTADASRTCMPAAESLVPCLLPGEDGSCPTIPNTLWADADMKETGRKVFGETYFPFEEGGFLSNMSSLFLTVRLGNQPTAGPGTTAATTQSCADALQQFAMELANATDVGALATSLEQSLQVHYARQALALYFATWQRAHSLDESTERLLLVYAKAVLFRGQSLPPPREGSPLEVVLASVLDAALNANIRRVGTLVWATIASELRQACASKYEGVLWTQRDVTSGDESVLSGPSVEFAAWLVQCFFAQEDRLCAFVASVDCPRSLGKVIGQLVPCLGHSNVALKLVAVDALTRLLHCSRYRCRHAISSSMLTRDDLHGLDRNVLVVIARRRQLRELSQNRFFYSPYLQGLLELIRALPPVETPTMAWGLQLVRASETSLTLAWPSPVQPDQGFHRYVLEQAPTHPDGDAAPRVVYSGVDHQCTLSNLTPRTSFTYTLRGENRRDDADGVNHTTSGTFTTKATTDGSSPASTSPFVWDKKKCRSGSLAFSDDSHSVSFNGNEAWRMVLGTECFVVGRHSWQVKVEKSSSAYLFLGVATRRANLESFLGADEHSWGFIGDGALYYQRNRVKTYGEPFGEGDVLALDLDCDLGTLSYSKNGVPLGVAFDNVVGELYPAIAFYTRHQKLCLVPSGYSCTVGLKLQGSPTESTVDEYLDCCAVMEAMTSSTKLPRRLLVRAYDGYVLWRRETRCRVMTRAGYELLFDVSDATCVPLGFKAKDKVKTPRGNGTVVGVADGRLWVETDGESGAAWFFHPSKVRLRGGVGSASITPPAAPMLDPSMPDHSLSLDDFARLVDCDQWTLSQDAKLIHVLNVECASSRTSPWNISHAKVRELVAAWPNVDAAVGRVGVLKMFNHVVSRTMPFFDLTWHYFNPKRGLGSGSAPALLSATRACLFTAFKYSVLDTLLEKTLTHPKKADDDYDYPEDLPQLMVNRPKAAVARFKVDLDTVVSQSLFGQAFDELHFLDNKVLRMVYSHPMDDGQLRTFKVKFEGEGADDYGGPYREFFAQFVSEVQCLKQDAMECMLPFLMPSPNWRNGLGSHREKFVLNPTLVVRDSKWNQGAAHNPVDNTALFLEMYHFLGQMLGIMLRTRVLVRLDLSTAIWKQLVGVPLDASDLAEIDTAAFTLLQQLKQLDPTTAADTLAGLDLTFTTHLSDGTLVPVKPDGHGMPVTADNVREYVDLVLHTRLYESASAIDAIKQGLCTIVPSNAVALFTPVELETRLCGRADVDVGLLQANTEYDEDLSADDPYVQRFWRVLVGMSQEDRCAFLRFVSARSRLPQDQPSFGQKFKIQSASGEGMTHNPDDSLPKSHTCFFALLLPKYSSDDVCRKQFLYAIHNCLEMDGDFRLADTEMTGWSDIHPNDALRI</sequence>
<accession>A0A024TP45</accession>
<gene>
    <name evidence="11" type="ORF">H310_10840</name>
</gene>
<feature type="compositionally biased region" description="Low complexity" evidence="6">
    <location>
        <begin position="373"/>
        <end position="389"/>
    </location>
</feature>
<dbReference type="RefSeq" id="XP_008875535.1">
    <property type="nucleotide sequence ID" value="XM_008877313.1"/>
</dbReference>